<keyword evidence="1" id="KW-0472">Membrane</keyword>
<protein>
    <submittedName>
        <fullName evidence="2">Uncharacterized protein</fullName>
    </submittedName>
</protein>
<keyword evidence="1" id="KW-1133">Transmembrane helix</keyword>
<evidence type="ECO:0000313" key="2">
    <source>
        <dbReference type="EMBL" id="OAY49790.1"/>
    </source>
</evidence>
<gene>
    <name evidence="2" type="ORF">MANES_05G083500</name>
</gene>
<feature type="transmembrane region" description="Helical" evidence="1">
    <location>
        <begin position="24"/>
        <end position="42"/>
    </location>
</feature>
<name>A0A2C9VUH5_MANES</name>
<accession>A0A2C9VUH5</accession>
<proteinExistence type="predicted"/>
<dbReference type="EMBL" id="CM004391">
    <property type="protein sequence ID" value="OAY49790.1"/>
    <property type="molecule type" value="Genomic_DNA"/>
</dbReference>
<organism evidence="2">
    <name type="scientific">Manihot esculenta</name>
    <name type="common">Cassava</name>
    <name type="synonym">Jatropha manihot</name>
    <dbReference type="NCBI Taxonomy" id="3983"/>
    <lineage>
        <taxon>Eukaryota</taxon>
        <taxon>Viridiplantae</taxon>
        <taxon>Streptophyta</taxon>
        <taxon>Embryophyta</taxon>
        <taxon>Tracheophyta</taxon>
        <taxon>Spermatophyta</taxon>
        <taxon>Magnoliopsida</taxon>
        <taxon>eudicotyledons</taxon>
        <taxon>Gunneridae</taxon>
        <taxon>Pentapetalae</taxon>
        <taxon>rosids</taxon>
        <taxon>fabids</taxon>
        <taxon>Malpighiales</taxon>
        <taxon>Euphorbiaceae</taxon>
        <taxon>Crotonoideae</taxon>
        <taxon>Manihoteae</taxon>
        <taxon>Manihot</taxon>
    </lineage>
</organism>
<reference evidence="2" key="1">
    <citation type="submission" date="2016-02" db="EMBL/GenBank/DDBJ databases">
        <title>WGS assembly of Manihot esculenta.</title>
        <authorList>
            <person name="Bredeson J.V."/>
            <person name="Prochnik S.E."/>
            <person name="Lyons J.B."/>
            <person name="Schmutz J."/>
            <person name="Grimwood J."/>
            <person name="Vrebalov J."/>
            <person name="Bart R.S."/>
            <person name="Amuge T."/>
            <person name="Ferguson M.E."/>
            <person name="Green R."/>
            <person name="Putnam N."/>
            <person name="Stites J."/>
            <person name="Rounsley S."/>
            <person name="Rokhsar D.S."/>
        </authorList>
    </citation>
    <scope>NUCLEOTIDE SEQUENCE [LARGE SCALE GENOMIC DNA]</scope>
    <source>
        <tissue evidence="2">Leaf</tissue>
    </source>
</reference>
<keyword evidence="1" id="KW-0812">Transmembrane</keyword>
<sequence length="103" mass="11389">MILKGEYALLPINLKYQMASTSSVMKLLVFFVALILIILPSYDLQLQIAAQADRGPVINLKCNTTQDCTSPNKCLCKTCTCVNNECICSVKAPSIEKLGRLKY</sequence>
<dbReference type="AlphaFoldDB" id="A0A2C9VUH5"/>
<evidence type="ECO:0000256" key="1">
    <source>
        <dbReference type="SAM" id="Phobius"/>
    </source>
</evidence>